<feature type="domain" description="A-factor biosynthesis hotdog" evidence="1">
    <location>
        <begin position="16"/>
        <end position="150"/>
    </location>
</feature>
<reference evidence="2 3" key="1">
    <citation type="submission" date="2023-10" db="EMBL/GenBank/DDBJ databases">
        <title>Development of a sustainable strategy for remediation of hydrocarbon-contaminated territories based on the waste exchange concept.</title>
        <authorList>
            <person name="Krivoruchko A."/>
        </authorList>
    </citation>
    <scope>NUCLEOTIDE SEQUENCE [LARGE SCALE GENOMIC DNA]</scope>
    <source>
        <strain evidence="2 3">IEGM 1323</strain>
    </source>
</reference>
<keyword evidence="3" id="KW-1185">Reference proteome</keyword>
<evidence type="ECO:0000259" key="1">
    <source>
        <dbReference type="Pfam" id="PF03756"/>
    </source>
</evidence>
<accession>A0ABU4BI60</accession>
<comment type="caution">
    <text evidence="2">The sequence shown here is derived from an EMBL/GenBank/DDBJ whole genome shotgun (WGS) entry which is preliminary data.</text>
</comment>
<organism evidence="2 3">
    <name type="scientific">Rhodococcoides yunnanense</name>
    <dbReference type="NCBI Taxonomy" id="278209"/>
    <lineage>
        <taxon>Bacteria</taxon>
        <taxon>Bacillati</taxon>
        <taxon>Actinomycetota</taxon>
        <taxon>Actinomycetes</taxon>
        <taxon>Mycobacteriales</taxon>
        <taxon>Nocardiaceae</taxon>
        <taxon>Rhodococcoides</taxon>
    </lineage>
</organism>
<proteinExistence type="predicted"/>
<dbReference type="EMBL" id="JAWLJX010000009">
    <property type="protein sequence ID" value="MDV6263924.1"/>
    <property type="molecule type" value="Genomic_DNA"/>
</dbReference>
<name>A0ABU4BI60_9NOCA</name>
<dbReference type="NCBIfam" id="NF041195">
    <property type="entry name" value="ScbA_BarX_GamBu"/>
    <property type="match status" value="1"/>
</dbReference>
<feature type="domain" description="A-factor biosynthesis hotdog" evidence="1">
    <location>
        <begin position="185"/>
        <end position="295"/>
    </location>
</feature>
<dbReference type="InterPro" id="IPR005509">
    <property type="entry name" value="AfsA_hotdog_dom"/>
</dbReference>
<dbReference type="RefSeq" id="WP_317566045.1">
    <property type="nucleotide sequence ID" value="NZ_JAWLJX010000009.1"/>
</dbReference>
<evidence type="ECO:0000313" key="3">
    <source>
        <dbReference type="Proteomes" id="UP001185755"/>
    </source>
</evidence>
<dbReference type="Pfam" id="PF03756">
    <property type="entry name" value="AfsA"/>
    <property type="match status" value="2"/>
</dbReference>
<protein>
    <submittedName>
        <fullName evidence="2">ScbA/BarX family gamma-butyrolactone biosynthesis protein</fullName>
    </submittedName>
</protein>
<dbReference type="Proteomes" id="UP001185755">
    <property type="component" value="Unassembled WGS sequence"/>
</dbReference>
<evidence type="ECO:0000313" key="2">
    <source>
        <dbReference type="EMBL" id="MDV6263924.1"/>
    </source>
</evidence>
<sequence length="302" mass="33427">MEAVKLSYSSTIPRHLVHRQSVGEVFLTDYQLSASREDRVAVQLPASHRIFRPIGKRHDPLIAAEAFRQSVILLCHNKYAVPSDFKFLMEQFAFEVVDELEVRSVPTPLVFDLNTARAASGASNACRLEVDGVLRDGSRILAKASAVTRCVTPESYRRIRAGRASHVAAIRNKPPGTAVIPSADVGRLEEQDVVLCRRGTESSVFFAPDPSNLALFDHPVDHIPGMVMFDAAVQAVRNRLSNPRLHLMRLSAQFPTFTEWDVPCLVDVQSHTSTAGEYSNFVVKFKQEDACTAHLDISVSSC</sequence>
<dbReference type="InterPro" id="IPR047757">
    <property type="entry name" value="AfsA-like"/>
</dbReference>
<gene>
    <name evidence="2" type="ORF">R3P96_21505</name>
</gene>